<gene>
    <name evidence="2" type="ORF">EJ04DRAFT_394626</name>
</gene>
<name>A0A9P4QUK2_9PLEO</name>
<dbReference type="AlphaFoldDB" id="A0A9P4QUK2"/>
<organism evidence="2 3">
    <name type="scientific">Polyplosphaeria fusca</name>
    <dbReference type="NCBI Taxonomy" id="682080"/>
    <lineage>
        <taxon>Eukaryota</taxon>
        <taxon>Fungi</taxon>
        <taxon>Dikarya</taxon>
        <taxon>Ascomycota</taxon>
        <taxon>Pezizomycotina</taxon>
        <taxon>Dothideomycetes</taxon>
        <taxon>Pleosporomycetidae</taxon>
        <taxon>Pleosporales</taxon>
        <taxon>Tetraplosphaeriaceae</taxon>
        <taxon>Polyplosphaeria</taxon>
    </lineage>
</organism>
<proteinExistence type="inferred from homology"/>
<dbReference type="Proteomes" id="UP000799444">
    <property type="component" value="Unassembled WGS sequence"/>
</dbReference>
<sequence>APAQDIVTYETVSTWPRHGVHSAYSGPPSDENNAAWDALTRSMFFNASAGELRAAGETLEDSVQFPDGSYLASLGVSHDVHCLRQVRLYFYRDTYYPHLTPRQDQSLRGHVGNDHCIEALRLSVMCTGDVGMYSFYWKEGQDPRTSKPGTKTRSLRKCVVWDKVQAWSEKRMVPKSVDVVRP</sequence>
<dbReference type="PANTHER" id="PTHR33365">
    <property type="entry name" value="YALI0B05434P"/>
    <property type="match status" value="1"/>
</dbReference>
<dbReference type="PANTHER" id="PTHR33365:SF7">
    <property type="entry name" value="TAT PATHWAY SIGNAL SEQUENCE"/>
    <property type="match status" value="1"/>
</dbReference>
<reference evidence="2" key="1">
    <citation type="journal article" date="2020" name="Stud. Mycol.">
        <title>101 Dothideomycetes genomes: a test case for predicting lifestyles and emergence of pathogens.</title>
        <authorList>
            <person name="Haridas S."/>
            <person name="Albert R."/>
            <person name="Binder M."/>
            <person name="Bloem J."/>
            <person name="Labutti K."/>
            <person name="Salamov A."/>
            <person name="Andreopoulos B."/>
            <person name="Baker S."/>
            <person name="Barry K."/>
            <person name="Bills G."/>
            <person name="Bluhm B."/>
            <person name="Cannon C."/>
            <person name="Castanera R."/>
            <person name="Culley D."/>
            <person name="Daum C."/>
            <person name="Ezra D."/>
            <person name="Gonzalez J."/>
            <person name="Henrissat B."/>
            <person name="Kuo A."/>
            <person name="Liang C."/>
            <person name="Lipzen A."/>
            <person name="Lutzoni F."/>
            <person name="Magnuson J."/>
            <person name="Mondo S."/>
            <person name="Nolan M."/>
            <person name="Ohm R."/>
            <person name="Pangilinan J."/>
            <person name="Park H.-J."/>
            <person name="Ramirez L."/>
            <person name="Alfaro M."/>
            <person name="Sun H."/>
            <person name="Tritt A."/>
            <person name="Yoshinaga Y."/>
            <person name="Zwiers L.-H."/>
            <person name="Turgeon B."/>
            <person name="Goodwin S."/>
            <person name="Spatafora J."/>
            <person name="Crous P."/>
            <person name="Grigoriev I."/>
        </authorList>
    </citation>
    <scope>NUCLEOTIDE SEQUENCE</scope>
    <source>
        <strain evidence="2">CBS 125425</strain>
    </source>
</reference>
<protein>
    <submittedName>
        <fullName evidence="2">Uncharacterized protein</fullName>
    </submittedName>
</protein>
<dbReference type="InterPro" id="IPR021765">
    <property type="entry name" value="UstYa-like"/>
</dbReference>
<keyword evidence="3" id="KW-1185">Reference proteome</keyword>
<dbReference type="OrthoDB" id="3687641at2759"/>
<dbReference type="EMBL" id="ML996151">
    <property type="protein sequence ID" value="KAF2734163.1"/>
    <property type="molecule type" value="Genomic_DNA"/>
</dbReference>
<comment type="caution">
    <text evidence="2">The sequence shown here is derived from an EMBL/GenBank/DDBJ whole genome shotgun (WGS) entry which is preliminary data.</text>
</comment>
<dbReference type="GO" id="GO:0043386">
    <property type="term" value="P:mycotoxin biosynthetic process"/>
    <property type="evidence" value="ECO:0007669"/>
    <property type="project" value="InterPro"/>
</dbReference>
<feature type="non-terminal residue" evidence="2">
    <location>
        <position position="182"/>
    </location>
</feature>
<feature type="non-terminal residue" evidence="2">
    <location>
        <position position="1"/>
    </location>
</feature>
<evidence type="ECO:0000313" key="3">
    <source>
        <dbReference type="Proteomes" id="UP000799444"/>
    </source>
</evidence>
<comment type="similarity">
    <text evidence="1">Belongs to the ustYa family.</text>
</comment>
<accession>A0A9P4QUK2</accession>
<dbReference type="Pfam" id="PF11807">
    <property type="entry name" value="UstYa"/>
    <property type="match status" value="1"/>
</dbReference>
<evidence type="ECO:0000256" key="1">
    <source>
        <dbReference type="ARBA" id="ARBA00035112"/>
    </source>
</evidence>
<evidence type="ECO:0000313" key="2">
    <source>
        <dbReference type="EMBL" id="KAF2734163.1"/>
    </source>
</evidence>